<dbReference type="GO" id="GO:0005739">
    <property type="term" value="C:mitochondrion"/>
    <property type="evidence" value="ECO:0007669"/>
    <property type="project" value="TreeGrafter"/>
</dbReference>
<reference evidence="14" key="1">
    <citation type="submission" date="2025-08" db="UniProtKB">
        <authorList>
            <consortium name="Ensembl"/>
        </authorList>
    </citation>
    <scope>IDENTIFICATION</scope>
</reference>
<dbReference type="GO" id="GO:0005536">
    <property type="term" value="F:D-glucose binding"/>
    <property type="evidence" value="ECO:0007669"/>
    <property type="project" value="InterPro"/>
</dbReference>
<dbReference type="PANTHER" id="PTHR19443:SF10">
    <property type="entry name" value="HEXOKINASE-1"/>
    <property type="match status" value="1"/>
</dbReference>
<keyword evidence="5" id="KW-0808">Transferase</keyword>
<evidence type="ECO:0000256" key="3">
    <source>
        <dbReference type="ARBA" id="ARBA00009225"/>
    </source>
</evidence>
<evidence type="ECO:0000256" key="7">
    <source>
        <dbReference type="ARBA" id="ARBA00022777"/>
    </source>
</evidence>
<evidence type="ECO:0000256" key="2">
    <source>
        <dbReference type="ARBA" id="ARBA00005028"/>
    </source>
</evidence>
<keyword evidence="6" id="KW-0547">Nucleotide-binding</keyword>
<organism evidence="14 15">
    <name type="scientific">Zosterops lateralis melanops</name>
    <dbReference type="NCBI Taxonomy" id="1220523"/>
    <lineage>
        <taxon>Eukaryota</taxon>
        <taxon>Metazoa</taxon>
        <taxon>Chordata</taxon>
        <taxon>Craniata</taxon>
        <taxon>Vertebrata</taxon>
        <taxon>Euteleostomi</taxon>
        <taxon>Archelosauria</taxon>
        <taxon>Archosauria</taxon>
        <taxon>Dinosauria</taxon>
        <taxon>Saurischia</taxon>
        <taxon>Theropoda</taxon>
        <taxon>Coelurosauria</taxon>
        <taxon>Aves</taxon>
        <taxon>Neognathae</taxon>
        <taxon>Neoaves</taxon>
        <taxon>Telluraves</taxon>
        <taxon>Australaves</taxon>
        <taxon>Passeriformes</taxon>
        <taxon>Sylvioidea</taxon>
        <taxon>Zosteropidae</taxon>
        <taxon>Zosterops</taxon>
    </lineage>
</organism>
<dbReference type="PANTHER" id="PTHR19443">
    <property type="entry name" value="HEXOKINASE"/>
    <property type="match status" value="1"/>
</dbReference>
<dbReference type="EC" id="2.7.1.1" evidence="4"/>
<accession>A0A8D2QNX6</accession>
<dbReference type="GO" id="GO:0004340">
    <property type="term" value="F:glucokinase activity"/>
    <property type="evidence" value="ECO:0007669"/>
    <property type="project" value="TreeGrafter"/>
</dbReference>
<dbReference type="PROSITE" id="PS00378">
    <property type="entry name" value="HEXOKINASE_1"/>
    <property type="match status" value="2"/>
</dbReference>
<evidence type="ECO:0000256" key="10">
    <source>
        <dbReference type="ARBA" id="ARBA00044613"/>
    </source>
</evidence>
<feature type="domain" description="Hexokinase C-terminal" evidence="13">
    <location>
        <begin position="652"/>
        <end position="886"/>
    </location>
</feature>
<evidence type="ECO:0000259" key="12">
    <source>
        <dbReference type="Pfam" id="PF00349"/>
    </source>
</evidence>
<dbReference type="InterPro" id="IPR022672">
    <property type="entry name" value="Hexokinase_N"/>
</dbReference>
<evidence type="ECO:0000256" key="1">
    <source>
        <dbReference type="ARBA" id="ARBA00004888"/>
    </source>
</evidence>
<feature type="domain" description="Hexokinase N-terminal" evidence="12">
    <location>
        <begin position="53"/>
        <end position="249"/>
    </location>
</feature>
<dbReference type="GO" id="GO:0006096">
    <property type="term" value="P:glycolytic process"/>
    <property type="evidence" value="ECO:0007669"/>
    <property type="project" value="UniProtKB-UniPathway"/>
</dbReference>
<keyword evidence="15" id="KW-1185">Reference proteome</keyword>
<dbReference type="UniPathway" id="UPA00242"/>
<dbReference type="FunFam" id="3.30.420.40:FF:000015">
    <property type="entry name" value="Hexokinase 1"/>
    <property type="match status" value="2"/>
</dbReference>
<protein>
    <recommendedName>
        <fullName evidence="4">hexokinase</fullName>
        <ecNumber evidence="4">2.7.1.1</ecNumber>
    </recommendedName>
</protein>
<dbReference type="GO" id="GO:0001678">
    <property type="term" value="P:intracellular glucose homeostasis"/>
    <property type="evidence" value="ECO:0007669"/>
    <property type="project" value="InterPro"/>
</dbReference>
<dbReference type="GO" id="GO:0005829">
    <property type="term" value="C:cytosol"/>
    <property type="evidence" value="ECO:0007669"/>
    <property type="project" value="TreeGrafter"/>
</dbReference>
<evidence type="ECO:0000256" key="5">
    <source>
        <dbReference type="ARBA" id="ARBA00022679"/>
    </source>
</evidence>
<evidence type="ECO:0000256" key="9">
    <source>
        <dbReference type="ARBA" id="ARBA00023152"/>
    </source>
</evidence>
<feature type="domain" description="Hexokinase C-terminal" evidence="13">
    <location>
        <begin position="257"/>
        <end position="371"/>
    </location>
</feature>
<dbReference type="InterPro" id="IPR022673">
    <property type="entry name" value="Hexokinase_C"/>
</dbReference>
<dbReference type="InterPro" id="IPR043129">
    <property type="entry name" value="ATPase_NBD"/>
</dbReference>
<comment type="pathway">
    <text evidence="1">Carbohydrate degradation; glycolysis; D-glyceraldehyde 3-phosphate and glycerone phosphate from D-glucose: step 1/4.</text>
</comment>
<dbReference type="SUPFAM" id="SSF53067">
    <property type="entry name" value="Actin-like ATPase domain"/>
    <property type="match status" value="4"/>
</dbReference>
<dbReference type="Pfam" id="PF00349">
    <property type="entry name" value="Hexokinase_1"/>
    <property type="match status" value="2"/>
</dbReference>
<dbReference type="InterPro" id="IPR001312">
    <property type="entry name" value="Hexokinase"/>
</dbReference>
<comment type="catalytic activity">
    <reaction evidence="11">
        <text>D-glucose + ATP = D-glucose 6-phosphate + ADP + H(+)</text>
        <dbReference type="Rhea" id="RHEA:17825"/>
        <dbReference type="ChEBI" id="CHEBI:4167"/>
        <dbReference type="ChEBI" id="CHEBI:15378"/>
        <dbReference type="ChEBI" id="CHEBI:30616"/>
        <dbReference type="ChEBI" id="CHEBI:61548"/>
        <dbReference type="ChEBI" id="CHEBI:456216"/>
        <dbReference type="EC" id="2.7.1.1"/>
    </reaction>
    <physiologicalReaction direction="left-to-right" evidence="11">
        <dbReference type="Rhea" id="RHEA:17826"/>
    </physiologicalReaction>
</comment>
<reference evidence="14" key="2">
    <citation type="submission" date="2025-09" db="UniProtKB">
        <authorList>
            <consortium name="Ensembl"/>
        </authorList>
    </citation>
    <scope>IDENTIFICATION</scope>
</reference>
<keyword evidence="9" id="KW-0324">Glycolysis</keyword>
<evidence type="ECO:0000256" key="8">
    <source>
        <dbReference type="ARBA" id="ARBA00022840"/>
    </source>
</evidence>
<keyword evidence="8" id="KW-0067">ATP-binding</keyword>
<comment type="catalytic activity">
    <reaction evidence="10">
        <text>a D-hexose + ATP = a D-hexose 6-phosphate + ADP + H(+)</text>
        <dbReference type="Rhea" id="RHEA:22740"/>
        <dbReference type="ChEBI" id="CHEBI:4194"/>
        <dbReference type="ChEBI" id="CHEBI:15378"/>
        <dbReference type="ChEBI" id="CHEBI:30616"/>
        <dbReference type="ChEBI" id="CHEBI:229467"/>
        <dbReference type="ChEBI" id="CHEBI:456216"/>
        <dbReference type="EC" id="2.7.1.1"/>
    </reaction>
    <physiologicalReaction direction="left-to-right" evidence="10">
        <dbReference type="Rhea" id="RHEA:22741"/>
    </physiologicalReaction>
</comment>
<evidence type="ECO:0000259" key="13">
    <source>
        <dbReference type="Pfam" id="PF03727"/>
    </source>
</evidence>
<evidence type="ECO:0000256" key="6">
    <source>
        <dbReference type="ARBA" id="ARBA00022741"/>
    </source>
</evidence>
<evidence type="ECO:0000256" key="4">
    <source>
        <dbReference type="ARBA" id="ARBA00012324"/>
    </source>
</evidence>
<dbReference type="Proteomes" id="UP000694401">
    <property type="component" value="Unassembled WGS sequence"/>
</dbReference>
<evidence type="ECO:0000313" key="14">
    <source>
        <dbReference type="Ensembl" id="ENSZLMP00000007140.1"/>
    </source>
</evidence>
<proteinExistence type="inferred from homology"/>
<evidence type="ECO:0000256" key="11">
    <source>
        <dbReference type="ARBA" id="ARBA00048160"/>
    </source>
</evidence>
<dbReference type="Pfam" id="PF03727">
    <property type="entry name" value="Hexokinase_2"/>
    <property type="match status" value="2"/>
</dbReference>
<sequence length="896" mass="99977">MRHEACGCVVSLARALEPCWGCTLPLQLKRGVAPSGAPQGSLSPRAGVCLPQIDKYLYAMRLSDETLLDVMARFRREMKNGLSRDFNPTAAVKMLPTFVRSIPDGSEKGDFIALDLGGSYFRILRVKVSHEKKQTVQMESEIYNTPEDIMHGSGTRLFDHVAECLGDFMEKQQIKDKKLPVGFTFSFPCRQSKLDEGILITWTKRFKASGVEGADVVRLLNKAIKKRGDYDADIMAVVNDTVGTMMTCGFDDQRCEVGLIIGTGTNACYMEEMRHIDLVEGDEGRMCINTEWGAFGDDGSLEDIRTEFDREIDRGSLNPGKQLFEKMVSGLYMGELVRLILVKMAKEGLLFEGRITPELLTKGKFETKHVSPAVLGVAAILLQILERGQCRGRASHSPPRRYARRLHKTTRRLVPDSEVRFLLSESGSGKGAAMVTAVAYRLLEQHRLIDETLAEFKLTHEQLLQVKKRMRAEMEAGLKKKTHDTAKVKMLPTFVRSTPDGTENGDFLALDLGGTNFRVLLVKIRSGKRRTVEMHNKIYAIPIEVMQGTGEELFDHIVTCISDFLDYMGIKGARLPLGFTFSFPCKQTSLDAGILLNWTKGFKATDCEGEDVVYLLREGIKRREEFDLDVVAVVNDTVGTMMTCAYEDPNCEIGLIVGTGSNACYMEEMRNIEMVDGEQGRMCVNTEWGAFGDNGCLDDIRTIYDKAVDDFSLNAGKQRYEKMISGMYLGEIVRNILIDFTKRGFLFRGQISETLKTRHIFETKFLSQIESDRLALLQVRTILQQLGLNSTCDDSIIVKTVCGAVSRRAAQLCGAGMAAIVDKIRENRGLERLEITVGVDGTLYKLHPHFSRIMHQTVKDLAPNCDVTFLLSEDGSGKGAALITAVGCRLREAEQN</sequence>
<dbReference type="GO" id="GO:0008865">
    <property type="term" value="F:fructokinase activity"/>
    <property type="evidence" value="ECO:0007669"/>
    <property type="project" value="TreeGrafter"/>
</dbReference>
<dbReference type="Gene3D" id="3.40.367.20">
    <property type="match status" value="3"/>
</dbReference>
<dbReference type="GO" id="GO:0005524">
    <property type="term" value="F:ATP binding"/>
    <property type="evidence" value="ECO:0007669"/>
    <property type="project" value="UniProtKB-KW"/>
</dbReference>
<comment type="similarity">
    <text evidence="3">Belongs to the hexokinase family.</text>
</comment>
<evidence type="ECO:0000313" key="15">
    <source>
        <dbReference type="Proteomes" id="UP000694401"/>
    </source>
</evidence>
<comment type="pathway">
    <text evidence="2">Carbohydrate metabolism; hexose metabolism.</text>
</comment>
<dbReference type="PROSITE" id="PS51748">
    <property type="entry name" value="HEXOKINASE_2"/>
    <property type="match status" value="2"/>
</dbReference>
<dbReference type="CDD" id="cd24127">
    <property type="entry name" value="ASKHA_NBD_HK1_meta_rpt2"/>
    <property type="match status" value="1"/>
</dbReference>
<feature type="domain" description="Hexokinase N-terminal" evidence="12">
    <location>
        <begin position="449"/>
        <end position="646"/>
    </location>
</feature>
<dbReference type="Gene3D" id="3.30.420.40">
    <property type="match status" value="2"/>
</dbReference>
<dbReference type="InterPro" id="IPR019807">
    <property type="entry name" value="Hexokinase_BS"/>
</dbReference>
<dbReference type="GO" id="GO:0019158">
    <property type="term" value="F:mannokinase activity"/>
    <property type="evidence" value="ECO:0007669"/>
    <property type="project" value="TreeGrafter"/>
</dbReference>
<dbReference type="Ensembl" id="ENSZLMT00000007338.1">
    <property type="protein sequence ID" value="ENSZLMP00000007140.1"/>
    <property type="gene ID" value="ENSZLMG00000004814.1"/>
</dbReference>
<dbReference type="AlphaFoldDB" id="A0A8D2QNX6"/>
<keyword evidence="7" id="KW-0418">Kinase</keyword>
<name>A0A8D2QNX6_ZOSLA</name>
<dbReference type="GO" id="GO:0006006">
    <property type="term" value="P:glucose metabolic process"/>
    <property type="evidence" value="ECO:0007669"/>
    <property type="project" value="TreeGrafter"/>
</dbReference>
<dbReference type="FunFam" id="3.40.367.20:FF:000020">
    <property type="entry name" value="Hexokinase-1"/>
    <property type="match status" value="2"/>
</dbReference>
<dbReference type="UniPathway" id="UPA00109">
    <property type="reaction ID" value="UER00180"/>
</dbReference>
<dbReference type="PRINTS" id="PR00475">
    <property type="entry name" value="HEXOKINASE"/>
</dbReference>